<evidence type="ECO:0000256" key="15">
    <source>
        <dbReference type="ARBA" id="ARBA00023002"/>
    </source>
</evidence>
<evidence type="ECO:0000256" key="1">
    <source>
        <dbReference type="ARBA" id="ARBA00001974"/>
    </source>
</evidence>
<dbReference type="InterPro" id="IPR016169">
    <property type="entry name" value="FAD-bd_PCMH_sub2"/>
</dbReference>
<dbReference type="Gene3D" id="3.90.78.10">
    <property type="entry name" value="UDP-N-acetylenolpyruvoylglucosamine reductase, C-terminal domain"/>
    <property type="match status" value="1"/>
</dbReference>
<keyword evidence="12 20" id="KW-0521">NADP</keyword>
<dbReference type="RefSeq" id="WP_109675941.1">
    <property type="nucleotide sequence ID" value="NZ_CP086615.1"/>
</dbReference>
<dbReference type="PROSITE" id="PS51387">
    <property type="entry name" value="FAD_PCMH"/>
    <property type="match status" value="1"/>
</dbReference>
<dbReference type="Proteomes" id="UP000245474">
    <property type="component" value="Unassembled WGS sequence"/>
</dbReference>
<dbReference type="GO" id="GO:0005829">
    <property type="term" value="C:cytosol"/>
    <property type="evidence" value="ECO:0007669"/>
    <property type="project" value="TreeGrafter"/>
</dbReference>
<keyword evidence="13 20" id="KW-0133">Cell shape</keyword>
<evidence type="ECO:0000256" key="16">
    <source>
        <dbReference type="ARBA" id="ARBA00023306"/>
    </source>
</evidence>
<comment type="catalytic activity">
    <reaction evidence="19 20">
        <text>UDP-N-acetyl-alpha-D-muramate + NADP(+) = UDP-N-acetyl-3-O-(1-carboxyvinyl)-alpha-D-glucosamine + NADPH + H(+)</text>
        <dbReference type="Rhea" id="RHEA:12248"/>
        <dbReference type="ChEBI" id="CHEBI:15378"/>
        <dbReference type="ChEBI" id="CHEBI:57783"/>
        <dbReference type="ChEBI" id="CHEBI:58349"/>
        <dbReference type="ChEBI" id="CHEBI:68483"/>
        <dbReference type="ChEBI" id="CHEBI:70757"/>
        <dbReference type="EC" id="1.3.1.98"/>
    </reaction>
</comment>
<evidence type="ECO:0000256" key="14">
    <source>
        <dbReference type="ARBA" id="ARBA00022984"/>
    </source>
</evidence>
<evidence type="ECO:0000256" key="19">
    <source>
        <dbReference type="ARBA" id="ARBA00048914"/>
    </source>
</evidence>
<keyword evidence="10 20" id="KW-0285">Flavoprotein</keyword>
<dbReference type="GO" id="GO:0071949">
    <property type="term" value="F:FAD binding"/>
    <property type="evidence" value="ECO:0007669"/>
    <property type="project" value="InterPro"/>
</dbReference>
<feature type="domain" description="FAD-binding PCMH-type" evidence="21">
    <location>
        <begin position="22"/>
        <end position="186"/>
    </location>
</feature>
<evidence type="ECO:0000256" key="20">
    <source>
        <dbReference type="HAMAP-Rule" id="MF_00037"/>
    </source>
</evidence>
<keyword evidence="8 20" id="KW-0963">Cytoplasm</keyword>
<dbReference type="NCBIfam" id="TIGR00179">
    <property type="entry name" value="murB"/>
    <property type="match status" value="1"/>
</dbReference>
<dbReference type="PANTHER" id="PTHR21071">
    <property type="entry name" value="UDP-N-ACETYLENOLPYRUVOYLGLUCOSAMINE REDUCTASE"/>
    <property type="match status" value="1"/>
</dbReference>
<evidence type="ECO:0000256" key="11">
    <source>
        <dbReference type="ARBA" id="ARBA00022827"/>
    </source>
</evidence>
<organism evidence="22 23">
    <name type="scientific">Sediminicurvatus halobius</name>
    <dbReference type="NCBI Taxonomy" id="2182432"/>
    <lineage>
        <taxon>Bacteria</taxon>
        <taxon>Pseudomonadati</taxon>
        <taxon>Pseudomonadota</taxon>
        <taxon>Gammaproteobacteria</taxon>
        <taxon>Chromatiales</taxon>
        <taxon>Ectothiorhodospiraceae</taxon>
        <taxon>Sediminicurvatus</taxon>
    </lineage>
</organism>
<keyword evidence="11 20" id="KW-0274">FAD</keyword>
<dbReference type="SUPFAM" id="SSF56194">
    <property type="entry name" value="Uridine diphospho-N-Acetylenolpyruvylglucosamine reductase, MurB, C-terminal domain"/>
    <property type="match status" value="1"/>
</dbReference>
<evidence type="ECO:0000313" key="23">
    <source>
        <dbReference type="Proteomes" id="UP000245474"/>
    </source>
</evidence>
<evidence type="ECO:0000256" key="3">
    <source>
        <dbReference type="ARBA" id="ARBA00004496"/>
    </source>
</evidence>
<dbReference type="PANTHER" id="PTHR21071:SF4">
    <property type="entry name" value="UDP-N-ACETYLENOLPYRUVOYLGLUCOSAMINE REDUCTASE"/>
    <property type="match status" value="1"/>
</dbReference>
<evidence type="ECO:0000256" key="18">
    <source>
        <dbReference type="ARBA" id="ARBA00031026"/>
    </source>
</evidence>
<dbReference type="OrthoDB" id="9804753at2"/>
<dbReference type="GO" id="GO:0008360">
    <property type="term" value="P:regulation of cell shape"/>
    <property type="evidence" value="ECO:0007669"/>
    <property type="project" value="UniProtKB-KW"/>
</dbReference>
<dbReference type="InterPro" id="IPR011601">
    <property type="entry name" value="MurB_C"/>
</dbReference>
<evidence type="ECO:0000256" key="17">
    <source>
        <dbReference type="ARBA" id="ARBA00023316"/>
    </source>
</evidence>
<dbReference type="GO" id="GO:0051301">
    <property type="term" value="P:cell division"/>
    <property type="evidence" value="ECO:0007669"/>
    <property type="project" value="UniProtKB-KW"/>
</dbReference>
<evidence type="ECO:0000313" key="22">
    <source>
        <dbReference type="EMBL" id="PWG65173.1"/>
    </source>
</evidence>
<feature type="active site" evidence="20">
    <location>
        <position position="286"/>
    </location>
</feature>
<dbReference type="NCBIfam" id="NF010480">
    <property type="entry name" value="PRK13905.1"/>
    <property type="match status" value="1"/>
</dbReference>
<dbReference type="SUPFAM" id="SSF56176">
    <property type="entry name" value="FAD-binding/transporter-associated domain-like"/>
    <property type="match status" value="1"/>
</dbReference>
<keyword evidence="14 20" id="KW-0573">Peptidoglycan synthesis</keyword>
<keyword evidence="15 20" id="KW-0560">Oxidoreductase</keyword>
<comment type="function">
    <text evidence="2 20">Cell wall formation.</text>
</comment>
<comment type="caution">
    <text evidence="22">The sequence shown here is derived from an EMBL/GenBank/DDBJ whole genome shotgun (WGS) entry which is preliminary data.</text>
</comment>
<dbReference type="EC" id="1.3.1.98" evidence="6 20"/>
<evidence type="ECO:0000256" key="5">
    <source>
        <dbReference type="ARBA" id="ARBA00010485"/>
    </source>
</evidence>
<evidence type="ECO:0000256" key="12">
    <source>
        <dbReference type="ARBA" id="ARBA00022857"/>
    </source>
</evidence>
<comment type="cofactor">
    <cofactor evidence="1 20">
        <name>FAD</name>
        <dbReference type="ChEBI" id="CHEBI:57692"/>
    </cofactor>
</comment>
<evidence type="ECO:0000256" key="8">
    <source>
        <dbReference type="ARBA" id="ARBA00022490"/>
    </source>
</evidence>
<dbReference type="InterPro" id="IPR003170">
    <property type="entry name" value="MurB"/>
</dbReference>
<evidence type="ECO:0000256" key="7">
    <source>
        <dbReference type="ARBA" id="ARBA00015188"/>
    </source>
</evidence>
<dbReference type="InterPro" id="IPR016166">
    <property type="entry name" value="FAD-bd_PCMH"/>
</dbReference>
<dbReference type="Gene3D" id="3.30.465.10">
    <property type="match status" value="1"/>
</dbReference>
<evidence type="ECO:0000256" key="6">
    <source>
        <dbReference type="ARBA" id="ARBA00012518"/>
    </source>
</evidence>
<dbReference type="GO" id="GO:0008762">
    <property type="term" value="F:UDP-N-acetylmuramate dehydrogenase activity"/>
    <property type="evidence" value="ECO:0007669"/>
    <property type="project" value="UniProtKB-UniRule"/>
</dbReference>
<dbReference type="InterPro" id="IPR036635">
    <property type="entry name" value="MurB_C_sf"/>
</dbReference>
<comment type="subcellular location">
    <subcellularLocation>
        <location evidence="3 20">Cytoplasm</location>
    </subcellularLocation>
</comment>
<dbReference type="InterPro" id="IPR036318">
    <property type="entry name" value="FAD-bd_PCMH-like_sf"/>
</dbReference>
<dbReference type="UniPathway" id="UPA00219"/>
<keyword evidence="23" id="KW-1185">Reference proteome</keyword>
<dbReference type="AlphaFoldDB" id="A0A2U2N7W9"/>
<reference evidence="22 23" key="1">
    <citation type="submission" date="2018-05" db="EMBL/GenBank/DDBJ databases">
        <title>Spiribacter halobius sp. nov., a moderately halophilic bacterium isolated from marine solar saltern.</title>
        <authorList>
            <person name="Zheng W.-S."/>
            <person name="Lu D.-C."/>
            <person name="Du Z.-J."/>
        </authorList>
    </citation>
    <scope>NUCLEOTIDE SEQUENCE [LARGE SCALE GENOMIC DNA]</scope>
    <source>
        <strain evidence="22 23">E85</strain>
    </source>
</reference>
<feature type="active site" description="Proton donor" evidence="20">
    <location>
        <position position="216"/>
    </location>
</feature>
<proteinExistence type="inferred from homology"/>
<keyword evidence="17 20" id="KW-0961">Cell wall biogenesis/degradation</keyword>
<evidence type="ECO:0000256" key="2">
    <source>
        <dbReference type="ARBA" id="ARBA00003921"/>
    </source>
</evidence>
<name>A0A2U2N7W9_9GAMM</name>
<keyword evidence="9 20" id="KW-0132">Cell division</keyword>
<dbReference type="Pfam" id="PF02873">
    <property type="entry name" value="MurB_C"/>
    <property type="match status" value="1"/>
</dbReference>
<dbReference type="Gene3D" id="3.30.43.10">
    <property type="entry name" value="Uridine Diphospho-n-acetylenolpyruvylglucosamine Reductase, domain 2"/>
    <property type="match status" value="1"/>
</dbReference>
<evidence type="ECO:0000256" key="9">
    <source>
        <dbReference type="ARBA" id="ARBA00022618"/>
    </source>
</evidence>
<sequence>MTRLRGRLRHDEPLARYTTWRVGGPAERLFEPADAADLAAYLHARPDDEPLFWLGLGSNLLVRDGGLRGSVIRTQRGLGALQELPDGGVRAGAGVPCAKLARLCSRRGLVGAAFFAGIPGTVGGALAMNAGAWGGETWTHVESVETVDRSGACRERGPEAFQVGYRRVEGNPGEWFTAATFRFRPGGDPGALASRVRELLAERAERQPTGLASGGSVFRNPPGDHAARLIEAAGLKGTVRGGARISEKHANFIVHEGDATAADIEALIELARERVAAVHGVTLEPEVRIVGEARVHD</sequence>
<keyword evidence="16 20" id="KW-0131">Cell cycle</keyword>
<feature type="active site" evidence="20">
    <location>
        <position position="166"/>
    </location>
</feature>
<dbReference type="GO" id="GO:0009252">
    <property type="term" value="P:peptidoglycan biosynthetic process"/>
    <property type="evidence" value="ECO:0007669"/>
    <property type="project" value="UniProtKB-UniRule"/>
</dbReference>
<accession>A0A2U2N7W9</accession>
<evidence type="ECO:0000259" key="21">
    <source>
        <dbReference type="PROSITE" id="PS51387"/>
    </source>
</evidence>
<gene>
    <name evidence="20" type="primary">murB</name>
    <name evidence="22" type="ORF">DEM34_02540</name>
</gene>
<dbReference type="InterPro" id="IPR016167">
    <property type="entry name" value="FAD-bd_PCMH_sub1"/>
</dbReference>
<dbReference type="InterPro" id="IPR006094">
    <property type="entry name" value="Oxid_FAD_bind_N"/>
</dbReference>
<dbReference type="GO" id="GO:0071555">
    <property type="term" value="P:cell wall organization"/>
    <property type="evidence" value="ECO:0007669"/>
    <property type="project" value="UniProtKB-KW"/>
</dbReference>
<evidence type="ECO:0000256" key="10">
    <source>
        <dbReference type="ARBA" id="ARBA00022630"/>
    </source>
</evidence>
<evidence type="ECO:0000256" key="13">
    <source>
        <dbReference type="ARBA" id="ARBA00022960"/>
    </source>
</evidence>
<dbReference type="HAMAP" id="MF_00037">
    <property type="entry name" value="MurB"/>
    <property type="match status" value="1"/>
</dbReference>
<dbReference type="Pfam" id="PF01565">
    <property type="entry name" value="FAD_binding_4"/>
    <property type="match status" value="1"/>
</dbReference>
<dbReference type="EMBL" id="QFFI01000003">
    <property type="protein sequence ID" value="PWG65173.1"/>
    <property type="molecule type" value="Genomic_DNA"/>
</dbReference>
<comment type="similarity">
    <text evidence="5 20">Belongs to the MurB family.</text>
</comment>
<comment type="pathway">
    <text evidence="4 20">Cell wall biogenesis; peptidoglycan biosynthesis.</text>
</comment>
<protein>
    <recommendedName>
        <fullName evidence="7 20">UDP-N-acetylenolpyruvoylglucosamine reductase</fullName>
        <ecNumber evidence="6 20">1.3.1.98</ecNumber>
    </recommendedName>
    <alternativeName>
        <fullName evidence="18 20">UDP-N-acetylmuramate dehydrogenase</fullName>
    </alternativeName>
</protein>
<evidence type="ECO:0000256" key="4">
    <source>
        <dbReference type="ARBA" id="ARBA00004752"/>
    </source>
</evidence>